<name>A0A5C5G5M1_9BASI</name>
<evidence type="ECO:0000313" key="2">
    <source>
        <dbReference type="EMBL" id="TNY24345.1"/>
    </source>
</evidence>
<feature type="region of interest" description="Disordered" evidence="1">
    <location>
        <begin position="130"/>
        <end position="175"/>
    </location>
</feature>
<protein>
    <submittedName>
        <fullName evidence="2">Uncharacterized protein</fullName>
    </submittedName>
</protein>
<organism evidence="2 3">
    <name type="scientific">Rhodotorula diobovata</name>
    <dbReference type="NCBI Taxonomy" id="5288"/>
    <lineage>
        <taxon>Eukaryota</taxon>
        <taxon>Fungi</taxon>
        <taxon>Dikarya</taxon>
        <taxon>Basidiomycota</taxon>
        <taxon>Pucciniomycotina</taxon>
        <taxon>Microbotryomycetes</taxon>
        <taxon>Sporidiobolales</taxon>
        <taxon>Sporidiobolaceae</taxon>
        <taxon>Rhodotorula</taxon>
    </lineage>
</organism>
<feature type="compositionally biased region" description="Pro residues" evidence="1">
    <location>
        <begin position="101"/>
        <end position="116"/>
    </location>
</feature>
<accession>A0A5C5G5M1</accession>
<feature type="compositionally biased region" description="Low complexity" evidence="1">
    <location>
        <begin position="130"/>
        <end position="146"/>
    </location>
</feature>
<gene>
    <name evidence="2" type="ORF">DMC30DRAFT_387151</name>
</gene>
<evidence type="ECO:0000313" key="3">
    <source>
        <dbReference type="Proteomes" id="UP000311382"/>
    </source>
</evidence>
<sequence>MPTQPTCPPDFARAQLSSLLSELAASALPARLRSLPLTRRPPHPFFNPPGHHGRCPHRRPQGASVAVPPYRRHLCAAESLPRPGQGSVRAPALPSLDRPRPPLNPRPPDSPPVPPALPLCVLPFRLSPRARARALPPRRSSRRSGPPHLPPPRPRDGPLPVQLRAGIAEQMGDHY</sequence>
<feature type="compositionally biased region" description="Basic residues" evidence="1">
    <location>
        <begin position="51"/>
        <end position="60"/>
    </location>
</feature>
<feature type="region of interest" description="Disordered" evidence="1">
    <location>
        <begin position="34"/>
        <end position="64"/>
    </location>
</feature>
<feature type="region of interest" description="Disordered" evidence="1">
    <location>
        <begin position="76"/>
        <end position="116"/>
    </location>
</feature>
<dbReference type="EMBL" id="SOZI01000003">
    <property type="protein sequence ID" value="TNY24345.1"/>
    <property type="molecule type" value="Genomic_DNA"/>
</dbReference>
<keyword evidence="3" id="KW-1185">Reference proteome</keyword>
<comment type="caution">
    <text evidence="2">The sequence shown here is derived from an EMBL/GenBank/DDBJ whole genome shotgun (WGS) entry which is preliminary data.</text>
</comment>
<proteinExistence type="predicted"/>
<dbReference type="AlphaFoldDB" id="A0A5C5G5M1"/>
<reference evidence="2 3" key="1">
    <citation type="submission" date="2019-03" db="EMBL/GenBank/DDBJ databases">
        <title>Rhodosporidium diobovatum UCD-FST 08-225 genome sequencing, assembly, and annotation.</title>
        <authorList>
            <person name="Fakankun I.U."/>
            <person name="Fristensky B."/>
            <person name="Levin D.B."/>
        </authorList>
    </citation>
    <scope>NUCLEOTIDE SEQUENCE [LARGE SCALE GENOMIC DNA]</scope>
    <source>
        <strain evidence="2 3">UCD-FST 08-225</strain>
    </source>
</reference>
<evidence type="ECO:0000256" key="1">
    <source>
        <dbReference type="SAM" id="MobiDB-lite"/>
    </source>
</evidence>
<dbReference type="Proteomes" id="UP000311382">
    <property type="component" value="Unassembled WGS sequence"/>
</dbReference>